<feature type="compositionally biased region" description="Polar residues" evidence="9">
    <location>
        <begin position="1027"/>
        <end position="1037"/>
    </location>
</feature>
<dbReference type="SUPFAM" id="SSF56935">
    <property type="entry name" value="Porins"/>
    <property type="match status" value="1"/>
</dbReference>
<dbReference type="InterPro" id="IPR037066">
    <property type="entry name" value="Plug_dom_sf"/>
</dbReference>
<accession>A0ABS3JGB1</accession>
<dbReference type="InterPro" id="IPR036942">
    <property type="entry name" value="Beta-barrel_TonB_sf"/>
</dbReference>
<dbReference type="Gene3D" id="2.170.130.10">
    <property type="entry name" value="TonB-dependent receptor, plug domain"/>
    <property type="match status" value="1"/>
</dbReference>
<evidence type="ECO:0000256" key="3">
    <source>
        <dbReference type="ARBA" id="ARBA00022452"/>
    </source>
</evidence>
<keyword evidence="3 8" id="KW-1134">Transmembrane beta strand</keyword>
<evidence type="ECO:0000256" key="8">
    <source>
        <dbReference type="PROSITE-ProRule" id="PRU01360"/>
    </source>
</evidence>
<dbReference type="NCBIfam" id="TIGR04056">
    <property type="entry name" value="OMP_RagA_SusC"/>
    <property type="match status" value="1"/>
</dbReference>
<evidence type="ECO:0000256" key="7">
    <source>
        <dbReference type="ARBA" id="ARBA00023237"/>
    </source>
</evidence>
<evidence type="ECO:0000256" key="10">
    <source>
        <dbReference type="SAM" id="SignalP"/>
    </source>
</evidence>
<comment type="similarity">
    <text evidence="8">Belongs to the TonB-dependent receptor family.</text>
</comment>
<dbReference type="InterPro" id="IPR039426">
    <property type="entry name" value="TonB-dep_rcpt-like"/>
</dbReference>
<evidence type="ECO:0000256" key="2">
    <source>
        <dbReference type="ARBA" id="ARBA00022448"/>
    </source>
</evidence>
<keyword evidence="4 8" id="KW-0812">Transmembrane</keyword>
<dbReference type="PANTHER" id="PTHR30069">
    <property type="entry name" value="TONB-DEPENDENT OUTER MEMBRANE RECEPTOR"/>
    <property type="match status" value="1"/>
</dbReference>
<evidence type="ECO:0000256" key="9">
    <source>
        <dbReference type="SAM" id="MobiDB-lite"/>
    </source>
</evidence>
<dbReference type="InterPro" id="IPR012910">
    <property type="entry name" value="Plug_dom"/>
</dbReference>
<comment type="caution">
    <text evidence="12">The sequence shown here is derived from an EMBL/GenBank/DDBJ whole genome shotgun (WGS) entry which is preliminary data.</text>
</comment>
<protein>
    <submittedName>
        <fullName evidence="12">SusC/RagA family TonB-linked outer membrane protein</fullName>
    </submittedName>
</protein>
<dbReference type="Gene3D" id="2.40.170.20">
    <property type="entry name" value="TonB-dependent receptor, beta-barrel domain"/>
    <property type="match status" value="1"/>
</dbReference>
<dbReference type="Pfam" id="PF13715">
    <property type="entry name" value="CarbopepD_reg_2"/>
    <property type="match status" value="1"/>
</dbReference>
<dbReference type="PANTHER" id="PTHR30069:SF29">
    <property type="entry name" value="HEMOGLOBIN AND HEMOGLOBIN-HAPTOGLOBIN-BINDING PROTEIN 1-RELATED"/>
    <property type="match status" value="1"/>
</dbReference>
<sequence length="1062" mass="116103">MRQLLLMSLLLVCSTWTIGFAQDRTVTGKVTSADDNQAIPGVSVVIKGTTRGISSDAEGNYSISVPGAGATLVFSFVGSVTKEVVVGNQSVVNVSLVSDARQLGEVVVTGVGVATTKAKLGISVESVSSKDLPAAPTASIDQALVGKIAGAQIVSANGTPGARANILLRGINTVNRGTAPIVLMDGVQVGVTDLNSLDLSSIDRVEVIQGAAASTLYGAQGANGVIQLFSKRGVDGPIRVNFSNSYAENTYLNIGNVRKADKHAFVTDASNNVIGVSGKPITLDPNSLRWSENVQYNALDVNSNANKAYDQNLKYYDHFNTFMVPSKTINNSVNLSGGNSRSDFSITLSNNYQSSPIRNNGDFNRTNLVTNIGMTLAKNLTLRSVTQLIYTRNSLKVDDRNLLYSVNNTRPFADYNAVDVDGNYGGYYGDASGVNAFNPNYRQQYLTHNDNKIDVIQSLNLTYSPIKFLDLNARYGLNYQTETDRYTYLNQTQNRNNIADRTRYTSFYNSDGSGEITEFNYKTVFQNAFTSATIKTDFQKDFNINLPIRTNTLVGFDYRKNVYSENGVANLGLPLYSPVTAAQATSTRTRFDNVTPFITFGYLVSQNIEFGDFGGITGTYRSDYSSAFGRGSTPFGFPAGNAYIRPSSFNFWQNSSLGQIVPEFKIRAAYGEAGIQPRPFDRYVTLSTRSLGTNNVFYYSPTQSNPDLSVEVSKELEIGTDFSVKGGNGEWLRKLNFSFSYWKRSTDNSIYNVDAAPSTGIGQLKDNAFGLSSNGLQFSLNTTLYRGKNITWDFTTNFGKQTSQITSVKGNAQITVTSSAGSTNYVLKAGEKIGQLFGFVAIRDLNQILPDGTPAISEANKALYEVASNGYVVNKTTKQPLFSSKQYSLGDPNPAFTSTFINSISFRDIVTLGFQFDWTQGSHVYNQTKSWLYRDGISSDYTQPITINGNTGAWTAFYRGVYQAGANNGTKDYFYEDASFVRLRNVSLRFNLAKAIPKLPVRNLQLELSGRNLLTFTKYTGMDPEVSSGQTTGNENSAFDRGTDHNTMPNLRSYQIGLNFGF</sequence>
<dbReference type="Gene3D" id="2.60.40.1120">
    <property type="entry name" value="Carboxypeptidase-like, regulatory domain"/>
    <property type="match status" value="1"/>
</dbReference>
<reference evidence="12 13" key="1">
    <citation type="submission" date="2021-03" db="EMBL/GenBank/DDBJ databases">
        <title>Fibrella sp. HMF5405 genome sequencing and assembly.</title>
        <authorList>
            <person name="Kang H."/>
            <person name="Kim H."/>
            <person name="Bae S."/>
            <person name="Joh K."/>
        </authorList>
    </citation>
    <scope>NUCLEOTIDE SEQUENCE [LARGE SCALE GENOMIC DNA]</scope>
    <source>
        <strain evidence="12 13">HMF5405</strain>
    </source>
</reference>
<feature type="chain" id="PRO_5046581351" evidence="10">
    <location>
        <begin position="22"/>
        <end position="1062"/>
    </location>
</feature>
<feature type="region of interest" description="Disordered" evidence="9">
    <location>
        <begin position="1024"/>
        <end position="1046"/>
    </location>
</feature>
<evidence type="ECO:0000256" key="5">
    <source>
        <dbReference type="ARBA" id="ARBA00022729"/>
    </source>
</evidence>
<dbReference type="PROSITE" id="PS52016">
    <property type="entry name" value="TONB_DEPENDENT_REC_3"/>
    <property type="match status" value="1"/>
</dbReference>
<evidence type="ECO:0000313" key="12">
    <source>
        <dbReference type="EMBL" id="MBO0949039.1"/>
    </source>
</evidence>
<dbReference type="EMBL" id="JAFMYW010000002">
    <property type="protein sequence ID" value="MBO0949039.1"/>
    <property type="molecule type" value="Genomic_DNA"/>
</dbReference>
<organism evidence="12 13">
    <name type="scientific">Fibrella forsythiae</name>
    <dbReference type="NCBI Taxonomy" id="2817061"/>
    <lineage>
        <taxon>Bacteria</taxon>
        <taxon>Pseudomonadati</taxon>
        <taxon>Bacteroidota</taxon>
        <taxon>Cytophagia</taxon>
        <taxon>Cytophagales</taxon>
        <taxon>Spirosomataceae</taxon>
        <taxon>Fibrella</taxon>
    </lineage>
</organism>
<dbReference type="Proteomes" id="UP000664628">
    <property type="component" value="Unassembled WGS sequence"/>
</dbReference>
<proteinExistence type="inferred from homology"/>
<keyword evidence="6 8" id="KW-0472">Membrane</keyword>
<evidence type="ECO:0000256" key="1">
    <source>
        <dbReference type="ARBA" id="ARBA00004571"/>
    </source>
</evidence>
<keyword evidence="13" id="KW-1185">Reference proteome</keyword>
<dbReference type="InterPro" id="IPR008969">
    <property type="entry name" value="CarboxyPept-like_regulatory"/>
</dbReference>
<evidence type="ECO:0000313" key="13">
    <source>
        <dbReference type="Proteomes" id="UP000664628"/>
    </source>
</evidence>
<name>A0ABS3JGB1_9BACT</name>
<gene>
    <name evidence="12" type="ORF">J2I46_10630</name>
</gene>
<dbReference type="Pfam" id="PF07715">
    <property type="entry name" value="Plug"/>
    <property type="match status" value="1"/>
</dbReference>
<dbReference type="SUPFAM" id="SSF49464">
    <property type="entry name" value="Carboxypeptidase regulatory domain-like"/>
    <property type="match status" value="1"/>
</dbReference>
<keyword evidence="5 10" id="KW-0732">Signal</keyword>
<dbReference type="InterPro" id="IPR023996">
    <property type="entry name" value="TonB-dep_OMP_SusC/RagA"/>
</dbReference>
<keyword evidence="2 8" id="KW-0813">Transport</keyword>
<feature type="domain" description="TonB-dependent receptor plug" evidence="11">
    <location>
        <begin position="118"/>
        <end position="225"/>
    </location>
</feature>
<evidence type="ECO:0000256" key="6">
    <source>
        <dbReference type="ARBA" id="ARBA00023136"/>
    </source>
</evidence>
<evidence type="ECO:0000256" key="4">
    <source>
        <dbReference type="ARBA" id="ARBA00022692"/>
    </source>
</evidence>
<feature type="signal peptide" evidence="10">
    <location>
        <begin position="1"/>
        <end position="21"/>
    </location>
</feature>
<evidence type="ECO:0000259" key="11">
    <source>
        <dbReference type="Pfam" id="PF07715"/>
    </source>
</evidence>
<comment type="subcellular location">
    <subcellularLocation>
        <location evidence="1 8">Cell outer membrane</location>
        <topology evidence="1 8">Multi-pass membrane protein</topology>
    </subcellularLocation>
</comment>
<keyword evidence="7 8" id="KW-0998">Cell outer membrane</keyword>